<reference evidence="16 17" key="2">
    <citation type="submission" date="2019-01" db="EMBL/GenBank/DDBJ databases">
        <title>Genome sequences of marine Pseudoalteromonas species.</title>
        <authorList>
            <person name="Boraston A.B."/>
            <person name="Hehemann J.-H."/>
            <person name="Vickers C.J."/>
            <person name="Salama-Alber O."/>
            <person name="Abe K."/>
            <person name="Hettle A.J."/>
        </authorList>
    </citation>
    <scope>NUCLEOTIDE SEQUENCE [LARGE SCALE GENOMIC DNA]</scope>
    <source>
        <strain evidence="13 17">PS42</strain>
        <strain evidence="12 16">PS47</strain>
    </source>
</reference>
<comment type="similarity">
    <text evidence="6">Belongs to the class I-like SAM-binding methyltransferase superfamily. RNA methyltransferase RlmE family. RlmM subfamily.</text>
</comment>
<evidence type="ECO:0000256" key="8">
    <source>
        <dbReference type="PIRSR" id="PIRSR028774-2"/>
    </source>
</evidence>
<dbReference type="InterPro" id="IPR048646">
    <property type="entry name" value="RlmM_THUMP-like"/>
</dbReference>
<dbReference type="InterPro" id="IPR002877">
    <property type="entry name" value="RNA_MeTrfase_FtsJ_dom"/>
</dbReference>
<keyword evidence="5 6" id="KW-0949">S-adenosyl-L-methionine</keyword>
<dbReference type="HAMAP" id="MF_01551">
    <property type="entry name" value="23SrRNA_methyltr_M"/>
    <property type="match status" value="1"/>
</dbReference>
<evidence type="ECO:0000256" key="5">
    <source>
        <dbReference type="ARBA" id="ARBA00022691"/>
    </source>
</evidence>
<evidence type="ECO:0000313" key="16">
    <source>
        <dbReference type="Proteomes" id="UP000322915"/>
    </source>
</evidence>
<comment type="subcellular location">
    <subcellularLocation>
        <location evidence="6">Cytoplasm</location>
    </subcellularLocation>
</comment>
<comment type="catalytic activity">
    <reaction evidence="6">
        <text>cytidine(2498) in 23S rRNA + S-adenosyl-L-methionine = 2'-O-methylcytidine(2498) in 23S rRNA + S-adenosyl-L-homocysteine + H(+)</text>
        <dbReference type="Rhea" id="RHEA:42788"/>
        <dbReference type="Rhea" id="RHEA-COMP:10244"/>
        <dbReference type="Rhea" id="RHEA-COMP:10245"/>
        <dbReference type="ChEBI" id="CHEBI:15378"/>
        <dbReference type="ChEBI" id="CHEBI:57856"/>
        <dbReference type="ChEBI" id="CHEBI:59789"/>
        <dbReference type="ChEBI" id="CHEBI:74495"/>
        <dbReference type="ChEBI" id="CHEBI:82748"/>
        <dbReference type="EC" id="2.1.1.186"/>
    </reaction>
</comment>
<gene>
    <name evidence="6 12" type="primary">rlmM</name>
    <name evidence="14" type="ORF">DC53_07655</name>
    <name evidence="13" type="ORF">EU508_03785</name>
    <name evidence="12" type="ORF">EU509_12405</name>
</gene>
<comment type="function">
    <text evidence="6">Catalyzes the 2'-O-methylation at nucleotide C2498 in 23S rRNA.</text>
</comment>
<evidence type="ECO:0000256" key="4">
    <source>
        <dbReference type="ARBA" id="ARBA00022679"/>
    </source>
</evidence>
<dbReference type="InterPro" id="IPR011224">
    <property type="entry name" value="rRNA_MeTrfase_M"/>
</dbReference>
<dbReference type="InterPro" id="IPR040739">
    <property type="entry name" value="RlmM_FDX"/>
</dbReference>
<comment type="subunit">
    <text evidence="6">Monomer.</text>
</comment>
<dbReference type="Pfam" id="PF21239">
    <property type="entry name" value="RLMM_N"/>
    <property type="match status" value="1"/>
</dbReference>
<keyword evidence="1 6" id="KW-0963">Cytoplasm</keyword>
<sequence length="361" mass="41307">MSSVVIYCRSGFENDAAAEITFHAAEQGFAGYVKAKPNTGYVVYECFEAHHSDEIIKKVDFKNMVFARQWFAGTLLENMPVEDRVGAVVEAAKEFTLCSELRVETPDTNEGKELLTFCKKISTPLKKALEKQNTVLREPKANRPVMHVMFLTNNTAYVGYSYSFNNSPFFMGILRLRMPSDAPSRSTLKLDEAFNVFIPEQQRESRVAAGMRSVDLGACPGGWTYQLVRRGMFVSAIDNGPMNDDLMETGQVKHFRADGFKYRPEKRNVTWLVCDMVEKPTKVTTLMIDWAVSAYAKEFIFNLKLPMKKRFDSVYECLSMIRKELDKQGINYELQAKHLYHDREEITVHLNVTKVPQNLYS</sequence>
<dbReference type="GO" id="GO:0005737">
    <property type="term" value="C:cytoplasm"/>
    <property type="evidence" value="ECO:0007669"/>
    <property type="project" value="UniProtKB-SubCell"/>
</dbReference>
<evidence type="ECO:0000259" key="10">
    <source>
        <dbReference type="Pfam" id="PF18125"/>
    </source>
</evidence>
<evidence type="ECO:0000313" key="13">
    <source>
        <dbReference type="EMBL" id="KAA1163675.1"/>
    </source>
</evidence>
<evidence type="ECO:0000256" key="6">
    <source>
        <dbReference type="HAMAP-Rule" id="MF_01551"/>
    </source>
</evidence>
<feature type="binding site" evidence="6 8">
    <location>
        <position position="275"/>
    </location>
    <ligand>
        <name>S-adenosyl-L-methionine</name>
        <dbReference type="ChEBI" id="CHEBI:59789"/>
    </ligand>
</feature>
<dbReference type="GO" id="GO:0008757">
    <property type="term" value="F:S-adenosylmethionine-dependent methyltransferase activity"/>
    <property type="evidence" value="ECO:0007669"/>
    <property type="project" value="UniProtKB-UniRule"/>
</dbReference>
<keyword evidence="2 6" id="KW-0698">rRNA processing</keyword>
<accession>A0A063KS06</accession>
<evidence type="ECO:0000259" key="11">
    <source>
        <dbReference type="Pfam" id="PF21239"/>
    </source>
</evidence>
<feature type="binding site" evidence="6 8">
    <location>
        <begin position="219"/>
        <end position="222"/>
    </location>
    <ligand>
        <name>S-adenosyl-L-methionine</name>
        <dbReference type="ChEBI" id="CHEBI:59789"/>
    </ligand>
</feature>
<dbReference type="Gene3D" id="3.30.70.2810">
    <property type="match status" value="1"/>
</dbReference>
<dbReference type="GO" id="GO:0032259">
    <property type="term" value="P:methylation"/>
    <property type="evidence" value="ECO:0007669"/>
    <property type="project" value="UniProtKB-KW"/>
</dbReference>
<dbReference type="EMBL" id="SEUJ01000072">
    <property type="protein sequence ID" value="KAA1154302.1"/>
    <property type="molecule type" value="Genomic_DNA"/>
</dbReference>
<feature type="domain" description="Ribosomal RNA large subunit methyltransferase M THUMP-like" evidence="11">
    <location>
        <begin position="83"/>
        <end position="162"/>
    </location>
</feature>
<evidence type="ECO:0000313" key="12">
    <source>
        <dbReference type="EMBL" id="KAA1154302.1"/>
    </source>
</evidence>
<evidence type="ECO:0000313" key="15">
    <source>
        <dbReference type="Proteomes" id="UP000027154"/>
    </source>
</evidence>
<feature type="binding site" evidence="6 8">
    <location>
        <position position="238"/>
    </location>
    <ligand>
        <name>S-adenosyl-L-methionine</name>
        <dbReference type="ChEBI" id="CHEBI:59789"/>
    </ligand>
</feature>
<feature type="active site" description="Proton acceptor" evidence="6 7">
    <location>
        <position position="304"/>
    </location>
</feature>
<proteinExistence type="inferred from homology"/>
<feature type="binding site" evidence="6 8">
    <location>
        <position position="186"/>
    </location>
    <ligand>
        <name>S-adenosyl-L-methionine</name>
        <dbReference type="ChEBI" id="CHEBI:59789"/>
    </ligand>
</feature>
<keyword evidence="3 6" id="KW-0489">Methyltransferase</keyword>
<name>A0A063KS06_9GAMM</name>
<dbReference type="Proteomes" id="UP000324162">
    <property type="component" value="Unassembled WGS sequence"/>
</dbReference>
<dbReference type="RefSeq" id="WP_007378107.1">
    <property type="nucleotide sequence ID" value="NZ_JBBMQV010000041.1"/>
</dbReference>
<evidence type="ECO:0000259" key="9">
    <source>
        <dbReference type="Pfam" id="PF01728"/>
    </source>
</evidence>
<dbReference type="EC" id="2.1.1.186" evidence="6"/>
<dbReference type="EMBL" id="SEUK01000041">
    <property type="protein sequence ID" value="KAA1163675.1"/>
    <property type="molecule type" value="Genomic_DNA"/>
</dbReference>
<dbReference type="Pfam" id="PF18125">
    <property type="entry name" value="RlmM_FDX"/>
    <property type="match status" value="1"/>
</dbReference>
<feature type="domain" description="RlmM ferredoxin-like" evidence="10">
    <location>
        <begin position="1"/>
        <end position="71"/>
    </location>
</feature>
<dbReference type="Proteomes" id="UP000322915">
    <property type="component" value="Unassembled WGS sequence"/>
</dbReference>
<dbReference type="Proteomes" id="UP000027154">
    <property type="component" value="Unassembled WGS sequence"/>
</dbReference>
<evidence type="ECO:0000256" key="2">
    <source>
        <dbReference type="ARBA" id="ARBA00022552"/>
    </source>
</evidence>
<keyword evidence="4 6" id="KW-0808">Transferase</keyword>
<dbReference type="EMBL" id="JJNZ01000022">
    <property type="protein sequence ID" value="KDC51685.1"/>
    <property type="molecule type" value="Genomic_DNA"/>
</dbReference>
<dbReference type="PANTHER" id="PTHR37524:SF2">
    <property type="entry name" value="RIBOSOMAL RNA METHYLTRANSFERASE FTSJ DOMAIN-CONTAINING PROTEIN"/>
    <property type="match status" value="1"/>
</dbReference>
<dbReference type="InterPro" id="IPR029063">
    <property type="entry name" value="SAM-dependent_MTases_sf"/>
</dbReference>
<dbReference type="PANTHER" id="PTHR37524">
    <property type="entry name" value="RIBOSOMAL RNA LARGE SUBUNIT METHYLTRANSFERASE M"/>
    <property type="match status" value="1"/>
</dbReference>
<dbReference type="Pfam" id="PF01728">
    <property type="entry name" value="FtsJ"/>
    <property type="match status" value="1"/>
</dbReference>
<dbReference type="PIRSF" id="PIRSF028774">
    <property type="entry name" value="UCP028774"/>
    <property type="match status" value="1"/>
</dbReference>
<comment type="caution">
    <text evidence="14">The sequence shown here is derived from an EMBL/GenBank/DDBJ whole genome shotgun (WGS) entry which is preliminary data.</text>
</comment>
<dbReference type="Gene3D" id="3.30.2300.20">
    <property type="match status" value="1"/>
</dbReference>
<dbReference type="SUPFAM" id="SSF53335">
    <property type="entry name" value="S-adenosyl-L-methionine-dependent methyltransferases"/>
    <property type="match status" value="1"/>
</dbReference>
<feature type="domain" description="Ribosomal RNA methyltransferase FtsJ" evidence="9">
    <location>
        <begin position="184"/>
        <end position="279"/>
    </location>
</feature>
<dbReference type="AlphaFoldDB" id="A0A063KS06"/>
<keyword evidence="16" id="KW-1185">Reference proteome</keyword>
<reference evidence="14 15" key="1">
    <citation type="submission" date="2014-04" db="EMBL/GenBank/DDBJ databases">
        <title>Pseudoalteromonas galatheae sp. nov., isolated from a deep-sea polychaete near Canal Concepcion, Chile.</title>
        <authorList>
            <person name="Machado H.R."/>
            <person name="Gram L."/>
            <person name="Vynne N.G."/>
        </authorList>
    </citation>
    <scope>NUCLEOTIDE SEQUENCE [LARGE SCALE GENOMIC DNA]</scope>
    <source>
        <strain evidence="14 15">KMM216</strain>
    </source>
</reference>
<evidence type="ECO:0000313" key="14">
    <source>
        <dbReference type="EMBL" id="KDC51685.1"/>
    </source>
</evidence>
<dbReference type="NCBIfam" id="NF008734">
    <property type="entry name" value="PRK11760.1"/>
    <property type="match status" value="1"/>
</dbReference>
<protein>
    <recommendedName>
        <fullName evidence="6">Ribosomal RNA large subunit methyltransferase M</fullName>
        <ecNumber evidence="6">2.1.1.186</ecNumber>
    </recommendedName>
    <alternativeName>
        <fullName evidence="6">23S rRNA (cytidine2498-2'-O)-methyltransferase</fullName>
    </alternativeName>
    <alternativeName>
        <fullName evidence="6">23S rRNA 2'-O-ribose methyltransferase RlmM</fullName>
    </alternativeName>
</protein>
<dbReference type="OrthoDB" id="154490at2"/>
<evidence type="ECO:0000313" key="17">
    <source>
        <dbReference type="Proteomes" id="UP000324162"/>
    </source>
</evidence>
<evidence type="ECO:0000256" key="1">
    <source>
        <dbReference type="ARBA" id="ARBA00022490"/>
    </source>
</evidence>
<dbReference type="Gene3D" id="3.40.50.150">
    <property type="entry name" value="Vaccinia Virus protein VP39"/>
    <property type="match status" value="1"/>
</dbReference>
<evidence type="ECO:0000256" key="3">
    <source>
        <dbReference type="ARBA" id="ARBA00022603"/>
    </source>
</evidence>
<evidence type="ECO:0000256" key="7">
    <source>
        <dbReference type="PIRSR" id="PIRSR028774-1"/>
    </source>
</evidence>
<dbReference type="GO" id="GO:0006364">
    <property type="term" value="P:rRNA processing"/>
    <property type="evidence" value="ECO:0007669"/>
    <property type="project" value="UniProtKB-UniRule"/>
</dbReference>
<organism evidence="14 15">
    <name type="scientific">Pseudoalteromonas fuliginea</name>
    <dbReference type="NCBI Taxonomy" id="1872678"/>
    <lineage>
        <taxon>Bacteria</taxon>
        <taxon>Pseudomonadati</taxon>
        <taxon>Pseudomonadota</taxon>
        <taxon>Gammaproteobacteria</taxon>
        <taxon>Alteromonadales</taxon>
        <taxon>Pseudoalteromonadaceae</taxon>
        <taxon>Pseudoalteromonas</taxon>
    </lineage>
</organism>
<feature type="binding site" evidence="6 8">
    <location>
        <position position="258"/>
    </location>
    <ligand>
        <name>S-adenosyl-L-methionine</name>
        <dbReference type="ChEBI" id="CHEBI:59789"/>
    </ligand>
</feature>